<protein>
    <recommendedName>
        <fullName evidence="4">Type II toxin-antitoxin system HicB family antitoxin</fullName>
    </recommendedName>
</protein>
<gene>
    <name evidence="2" type="ORF">EP073_03225</name>
</gene>
<organism evidence="2 3">
    <name type="scientific">Geovibrio thiophilus</name>
    <dbReference type="NCBI Taxonomy" id="139438"/>
    <lineage>
        <taxon>Bacteria</taxon>
        <taxon>Pseudomonadati</taxon>
        <taxon>Deferribacterota</taxon>
        <taxon>Deferribacteres</taxon>
        <taxon>Deferribacterales</taxon>
        <taxon>Geovibrionaceae</taxon>
        <taxon>Geovibrio</taxon>
    </lineage>
</organism>
<dbReference type="RefSeq" id="WP_128465733.1">
    <property type="nucleotide sequence ID" value="NZ_CP035108.1"/>
</dbReference>
<evidence type="ECO:0008006" key="4">
    <source>
        <dbReference type="Google" id="ProtNLM"/>
    </source>
</evidence>
<dbReference type="SUPFAM" id="SSF143100">
    <property type="entry name" value="TTHA1013/TTHA0281-like"/>
    <property type="match status" value="1"/>
</dbReference>
<dbReference type="EMBL" id="CP035108">
    <property type="protein sequence ID" value="QAR32446.1"/>
    <property type="molecule type" value="Genomic_DNA"/>
</dbReference>
<feature type="coiled-coil region" evidence="1">
    <location>
        <begin position="23"/>
        <end position="57"/>
    </location>
</feature>
<dbReference type="Gene3D" id="3.30.160.250">
    <property type="match status" value="1"/>
</dbReference>
<keyword evidence="1" id="KW-0175">Coiled coil</keyword>
<dbReference type="KEGG" id="gtl:EP073_03225"/>
<reference evidence="2 3" key="1">
    <citation type="submission" date="2019-01" db="EMBL/GenBank/DDBJ databases">
        <title>Geovibrio thiophilus DSM 11263, complete genome.</title>
        <authorList>
            <person name="Spring S."/>
            <person name="Bunk B."/>
            <person name="Sproer C."/>
        </authorList>
    </citation>
    <scope>NUCLEOTIDE SEQUENCE [LARGE SCALE GENOMIC DNA]</scope>
    <source>
        <strain evidence="2 3">DSM 11263</strain>
    </source>
</reference>
<keyword evidence="3" id="KW-1185">Reference proteome</keyword>
<accession>A0A3R5V049</accession>
<evidence type="ECO:0000256" key="1">
    <source>
        <dbReference type="SAM" id="Coils"/>
    </source>
</evidence>
<dbReference type="Proteomes" id="UP000287502">
    <property type="component" value="Chromosome"/>
</dbReference>
<name>A0A3R5V049_9BACT</name>
<evidence type="ECO:0000313" key="2">
    <source>
        <dbReference type="EMBL" id="QAR32446.1"/>
    </source>
</evidence>
<dbReference type="InterPro" id="IPR035069">
    <property type="entry name" value="TTHA1013/TTHA0281-like"/>
</dbReference>
<evidence type="ECO:0000313" key="3">
    <source>
        <dbReference type="Proteomes" id="UP000287502"/>
    </source>
</evidence>
<sequence length="82" mass="9520">MKLAYPCRIKLKNDAYRICFRDFKELRAESRSYEEALETAEEVLNNLLEIMLEEDEEPCSPSLPKTDEVLIPVRAEISGRIS</sequence>
<dbReference type="AlphaFoldDB" id="A0A3R5V049"/>
<proteinExistence type="predicted"/>